<comment type="caution">
    <text evidence="5">The sequence shown here is derived from an EMBL/GenBank/DDBJ whole genome shotgun (WGS) entry which is preliminary data.</text>
</comment>
<dbReference type="Gene3D" id="3.40.50.720">
    <property type="entry name" value="NAD(P)-binding Rossmann-like Domain"/>
    <property type="match status" value="2"/>
</dbReference>
<dbReference type="GO" id="GO:0051287">
    <property type="term" value="F:NAD binding"/>
    <property type="evidence" value="ECO:0007669"/>
    <property type="project" value="InterPro"/>
</dbReference>
<dbReference type="STRING" id="1121439.dsat_0906"/>
<feature type="domain" description="D-isomer specific 2-hydroxyacid dehydrogenase NAD-binding" evidence="4">
    <location>
        <begin position="112"/>
        <end position="277"/>
    </location>
</feature>
<evidence type="ECO:0000259" key="3">
    <source>
        <dbReference type="Pfam" id="PF00389"/>
    </source>
</evidence>
<dbReference type="Proteomes" id="UP000014975">
    <property type="component" value="Unassembled WGS sequence"/>
</dbReference>
<comment type="similarity">
    <text evidence="2">Belongs to the D-isomer specific 2-hydroxyacid dehydrogenase family.</text>
</comment>
<dbReference type="SUPFAM" id="SSF52283">
    <property type="entry name" value="Formate/glycerate dehydrogenase catalytic domain-like"/>
    <property type="match status" value="1"/>
</dbReference>
<dbReference type="PATRIC" id="fig|1121439.3.peg.2275"/>
<evidence type="ECO:0000313" key="5">
    <source>
        <dbReference type="EMBL" id="EPR31582.1"/>
    </source>
</evidence>
<evidence type="ECO:0000313" key="6">
    <source>
        <dbReference type="Proteomes" id="UP000014975"/>
    </source>
</evidence>
<dbReference type="SUPFAM" id="SSF51735">
    <property type="entry name" value="NAD(P)-binding Rossmann-fold domains"/>
    <property type="match status" value="1"/>
</dbReference>
<dbReference type="EMBL" id="ATHI01000028">
    <property type="protein sequence ID" value="EPR31582.1"/>
    <property type="molecule type" value="Genomic_DNA"/>
</dbReference>
<dbReference type="Pfam" id="PF00389">
    <property type="entry name" value="2-Hacid_dh"/>
    <property type="match status" value="1"/>
</dbReference>
<name>S7T3B6_9BACT</name>
<dbReference type="PANTHER" id="PTHR10996">
    <property type="entry name" value="2-HYDROXYACID DEHYDROGENASE-RELATED"/>
    <property type="match status" value="1"/>
</dbReference>
<dbReference type="GO" id="GO:0016618">
    <property type="term" value="F:hydroxypyruvate reductase [NAD(P)H] activity"/>
    <property type="evidence" value="ECO:0007669"/>
    <property type="project" value="TreeGrafter"/>
</dbReference>
<dbReference type="InterPro" id="IPR029753">
    <property type="entry name" value="D-isomer_DH_CS"/>
</dbReference>
<proteinExistence type="inferred from homology"/>
<dbReference type="InterPro" id="IPR006140">
    <property type="entry name" value="D-isomer_DH_NAD-bd"/>
</dbReference>
<dbReference type="GO" id="GO:0030267">
    <property type="term" value="F:glyoxylate reductase (NADPH) activity"/>
    <property type="evidence" value="ECO:0007669"/>
    <property type="project" value="TreeGrafter"/>
</dbReference>
<dbReference type="eggNOG" id="COG0111">
    <property type="taxonomic scope" value="Bacteria"/>
</dbReference>
<keyword evidence="6" id="KW-1185">Reference proteome</keyword>
<dbReference type="InterPro" id="IPR050223">
    <property type="entry name" value="D-isomer_2-hydroxyacid_DH"/>
</dbReference>
<dbReference type="OrthoDB" id="9793626at2"/>
<evidence type="ECO:0000256" key="2">
    <source>
        <dbReference type="RuleBase" id="RU003719"/>
    </source>
</evidence>
<dbReference type="InterPro" id="IPR036291">
    <property type="entry name" value="NAD(P)-bd_dom_sf"/>
</dbReference>
<dbReference type="GO" id="GO:0005829">
    <property type="term" value="C:cytosol"/>
    <property type="evidence" value="ECO:0007669"/>
    <property type="project" value="TreeGrafter"/>
</dbReference>
<feature type="domain" description="D-isomer specific 2-hydroxyacid dehydrogenase catalytic" evidence="3">
    <location>
        <begin position="29"/>
        <end position="299"/>
    </location>
</feature>
<organism evidence="5 6">
    <name type="scientific">Alkalidesulfovibrio alkalitolerans DSM 16529</name>
    <dbReference type="NCBI Taxonomy" id="1121439"/>
    <lineage>
        <taxon>Bacteria</taxon>
        <taxon>Pseudomonadati</taxon>
        <taxon>Thermodesulfobacteriota</taxon>
        <taxon>Desulfovibrionia</taxon>
        <taxon>Desulfovibrionales</taxon>
        <taxon>Desulfovibrionaceae</taxon>
        <taxon>Alkalidesulfovibrio</taxon>
    </lineage>
</organism>
<accession>S7T3B6</accession>
<dbReference type="PROSITE" id="PS00671">
    <property type="entry name" value="D_2_HYDROXYACID_DH_3"/>
    <property type="match status" value="1"/>
</dbReference>
<keyword evidence="1 2" id="KW-0560">Oxidoreductase</keyword>
<dbReference type="Pfam" id="PF02826">
    <property type="entry name" value="2-Hacid_dh_C"/>
    <property type="match status" value="1"/>
</dbReference>
<gene>
    <name evidence="5" type="ORF">dsat_0906</name>
</gene>
<dbReference type="AlphaFoldDB" id="S7T3B6"/>
<dbReference type="InterPro" id="IPR006139">
    <property type="entry name" value="D-isomer_2_OHA_DH_cat_dom"/>
</dbReference>
<dbReference type="PANTHER" id="PTHR10996:SF283">
    <property type="entry name" value="GLYOXYLATE_HYDROXYPYRUVATE REDUCTASE B"/>
    <property type="match status" value="1"/>
</dbReference>
<dbReference type="CDD" id="cd12172">
    <property type="entry name" value="PGDH_like_2"/>
    <property type="match status" value="1"/>
</dbReference>
<dbReference type="RefSeq" id="WP_020887603.1">
    <property type="nucleotide sequence ID" value="NZ_ATHI01000028.1"/>
</dbReference>
<evidence type="ECO:0000256" key="1">
    <source>
        <dbReference type="ARBA" id="ARBA00023002"/>
    </source>
</evidence>
<sequence>MRIAITTSSFAQFDRDPLALIERAGFSFVLNPHGRKLTREETISLCADCQGIVAGTETYDAEVLDRLPELKALSRCGVGMDSVNQEVCAARGIAVRNTPLGPTRAVAELVAGLILDMLRNISRMDRELRGGTWKKRMGSLLEGKKVGIVGYGRIGRATGDLLERLGARVAFSDPFVREADRERMELPDLLAWADIISLHCSKTAEACHLLDGAMLSLMRPGSWLVNAGRGGLVDEEALAGLLRSGHLAGAAIDCFEKEPYTGPLREIETAILTPHIGSYAREGRIRMEIDAVRNLLDALGVSA</sequence>
<evidence type="ECO:0000259" key="4">
    <source>
        <dbReference type="Pfam" id="PF02826"/>
    </source>
</evidence>
<reference evidence="5 6" key="1">
    <citation type="journal article" date="2013" name="Genome Announc.">
        <title>Draft genome sequences for three mercury-methylating, sulfate-reducing bacteria.</title>
        <authorList>
            <person name="Brown S.D."/>
            <person name="Hurt R.A.Jr."/>
            <person name="Gilmour C.C."/>
            <person name="Elias D.A."/>
        </authorList>
    </citation>
    <scope>NUCLEOTIDE SEQUENCE [LARGE SCALE GENOMIC DNA]</scope>
    <source>
        <strain evidence="5 6">DSM 16529</strain>
    </source>
</reference>
<protein>
    <submittedName>
        <fullName evidence="5">D-isomer specific 2-hydroxyacid dehydrogenase NAD-binding protein</fullName>
    </submittedName>
</protein>